<sequence>MALDVPDSRCVRPEDIPDVAPSAPEHVGGPDSLAYVMYTSGSTGRPKGVRVPHRQLTNWLSALEARVPFEAGEVVGQKTTAVFAVGVKELFAGLLNGCPQVVLADPVVRDTPAFADALAEHRVTRLNLVPSHLAGLLEHLRASGKRLPALRICVTAGEPLPGSLVVAFRELLPGARLLNNYGCTELNDISYYDTAGFGGDDGFVPIGTPIANTRVYVLDRHGRLVPDGVPGELHVASAGIPDGYHGRDDLTAERFVPNPFGDWPSDHLYNTGDVVRHLPDGTLDFIGRWDFQVKVRGFRVEVRQVEKVMGDFDGIGARAVVGQGDRLVAFYTSRPGRTVDGARLRAFLHDRLPAYLVADVLVPLDAMPALPNGKLDRRALLGLHARQGPGDDHEPPAGATERALADIWALIVNVPVAHLGRRTHFFDIGGHSLSAMRVLARIKEEFGVEVGLSELFDAPRLDTVAATIDRKIERRRSDGPTPARTPAPQPRITGSGLLADKVVLVTGGSRGIGLATALLVASHGAKVAVNYRTGEADARRAKDLIEAQGGVAEVFRADVTCPDEVGAMVAAVTDRFGRIDVLVANAHMPYRQGPVLDLDWADLERKVNDELKAVFHPCRAVAPGMLERRSGSIIALSGTVSKQSDNGSVAQSTAKAAVDALVRSLAAEFGPRGVRVNTVAPGVTLTDAALGMTATAREDAAARSPMRRNALPEDVAGAVLFLASDLARFMTGAYLPVDGGSTTV</sequence>
<evidence type="ECO:0000259" key="5">
    <source>
        <dbReference type="PROSITE" id="PS50075"/>
    </source>
</evidence>
<reference evidence="6" key="1">
    <citation type="submission" date="2021-01" db="EMBL/GenBank/DDBJ databases">
        <title>Whole genome shotgun sequence of Actinoplanes cyaneus NBRC 14990.</title>
        <authorList>
            <person name="Komaki H."/>
            <person name="Tamura T."/>
        </authorList>
    </citation>
    <scope>NUCLEOTIDE SEQUENCE</scope>
    <source>
        <strain evidence="6">NBRC 14990</strain>
    </source>
</reference>
<organism evidence="6 7">
    <name type="scientific">Actinoplanes cyaneus</name>
    <dbReference type="NCBI Taxonomy" id="52696"/>
    <lineage>
        <taxon>Bacteria</taxon>
        <taxon>Bacillati</taxon>
        <taxon>Actinomycetota</taxon>
        <taxon>Actinomycetes</taxon>
        <taxon>Micromonosporales</taxon>
        <taxon>Micromonosporaceae</taxon>
        <taxon>Actinoplanes</taxon>
    </lineage>
</organism>
<dbReference type="InterPro" id="IPR036291">
    <property type="entry name" value="NAD(P)-bd_dom_sf"/>
</dbReference>
<dbReference type="EMBL" id="BOMH01000064">
    <property type="protein sequence ID" value="GID69619.1"/>
    <property type="molecule type" value="Genomic_DNA"/>
</dbReference>
<name>A0A919MBH1_9ACTN</name>
<dbReference type="Gene3D" id="3.40.50.720">
    <property type="entry name" value="NAD(P)-binding Rossmann-like Domain"/>
    <property type="match status" value="1"/>
</dbReference>
<dbReference type="Pfam" id="PF00550">
    <property type="entry name" value="PP-binding"/>
    <property type="match status" value="1"/>
</dbReference>
<dbReference type="SUPFAM" id="SSF47336">
    <property type="entry name" value="ACP-like"/>
    <property type="match status" value="1"/>
</dbReference>
<evidence type="ECO:0000256" key="4">
    <source>
        <dbReference type="SAM" id="MobiDB-lite"/>
    </source>
</evidence>
<dbReference type="InterPro" id="IPR000873">
    <property type="entry name" value="AMP-dep_synth/lig_dom"/>
</dbReference>
<dbReference type="CDD" id="cd05930">
    <property type="entry name" value="A_NRPS"/>
    <property type="match status" value="1"/>
</dbReference>
<dbReference type="SMART" id="SM00823">
    <property type="entry name" value="PKS_PP"/>
    <property type="match status" value="1"/>
</dbReference>
<keyword evidence="7" id="KW-1185">Reference proteome</keyword>
<dbReference type="Gene3D" id="3.30.300.30">
    <property type="match status" value="1"/>
</dbReference>
<dbReference type="Gene3D" id="3.40.50.12780">
    <property type="entry name" value="N-terminal domain of ligase-like"/>
    <property type="match status" value="1"/>
</dbReference>
<dbReference type="SUPFAM" id="SSF56801">
    <property type="entry name" value="Acetyl-CoA synthetase-like"/>
    <property type="match status" value="1"/>
</dbReference>
<dbReference type="GO" id="GO:0016491">
    <property type="term" value="F:oxidoreductase activity"/>
    <property type="evidence" value="ECO:0007669"/>
    <property type="project" value="UniProtKB-KW"/>
</dbReference>
<dbReference type="AlphaFoldDB" id="A0A919MBH1"/>
<keyword evidence="1" id="KW-0596">Phosphopantetheine</keyword>
<feature type="domain" description="Carrier" evidence="5">
    <location>
        <begin position="395"/>
        <end position="472"/>
    </location>
</feature>
<accession>A0A919MBH1</accession>
<dbReference type="InterPro" id="IPR036736">
    <property type="entry name" value="ACP-like_sf"/>
</dbReference>
<dbReference type="FunFam" id="3.40.50.720:FF:000084">
    <property type="entry name" value="Short-chain dehydrogenase reductase"/>
    <property type="match status" value="1"/>
</dbReference>
<dbReference type="GO" id="GO:0031177">
    <property type="term" value="F:phosphopantetheine binding"/>
    <property type="evidence" value="ECO:0007669"/>
    <property type="project" value="InterPro"/>
</dbReference>
<dbReference type="RefSeq" id="WP_203752270.1">
    <property type="nucleotide sequence ID" value="NZ_BAAAUC010000075.1"/>
</dbReference>
<dbReference type="PROSITE" id="PS50075">
    <property type="entry name" value="CARRIER"/>
    <property type="match status" value="1"/>
</dbReference>
<dbReference type="SUPFAM" id="SSF51735">
    <property type="entry name" value="NAD(P)-binding Rossmann-fold domains"/>
    <property type="match status" value="1"/>
</dbReference>
<evidence type="ECO:0000313" key="7">
    <source>
        <dbReference type="Proteomes" id="UP000619479"/>
    </source>
</evidence>
<evidence type="ECO:0000256" key="3">
    <source>
        <dbReference type="ARBA" id="ARBA00023002"/>
    </source>
</evidence>
<dbReference type="InterPro" id="IPR045851">
    <property type="entry name" value="AMP-bd_C_sf"/>
</dbReference>
<keyword evidence="3" id="KW-0560">Oxidoreductase</keyword>
<dbReference type="Gene3D" id="1.10.1200.10">
    <property type="entry name" value="ACP-like"/>
    <property type="match status" value="1"/>
</dbReference>
<evidence type="ECO:0000256" key="2">
    <source>
        <dbReference type="ARBA" id="ARBA00022553"/>
    </source>
</evidence>
<dbReference type="SMART" id="SM00822">
    <property type="entry name" value="PKS_KR"/>
    <property type="match status" value="1"/>
</dbReference>
<protein>
    <recommendedName>
        <fullName evidence="5">Carrier domain-containing protein</fullName>
    </recommendedName>
</protein>
<dbReference type="CDD" id="cd05359">
    <property type="entry name" value="ChcA_like_SDR_c"/>
    <property type="match status" value="1"/>
</dbReference>
<comment type="caution">
    <text evidence="6">The sequence shown here is derived from an EMBL/GenBank/DDBJ whole genome shotgun (WGS) entry which is preliminary data.</text>
</comment>
<dbReference type="PANTHER" id="PTHR44845:SF6">
    <property type="entry name" value="BETA-ALANINE-ACTIVATING ENZYME"/>
    <property type="match status" value="1"/>
</dbReference>
<evidence type="ECO:0000313" key="6">
    <source>
        <dbReference type="EMBL" id="GID69619.1"/>
    </source>
</evidence>
<dbReference type="InterPro" id="IPR020845">
    <property type="entry name" value="AMP-binding_CS"/>
</dbReference>
<dbReference type="InterPro" id="IPR006162">
    <property type="entry name" value="Ppantetheine_attach_site"/>
</dbReference>
<dbReference type="InterPro" id="IPR009081">
    <property type="entry name" value="PP-bd_ACP"/>
</dbReference>
<keyword evidence="2" id="KW-0597">Phosphoprotein</keyword>
<evidence type="ECO:0000256" key="1">
    <source>
        <dbReference type="ARBA" id="ARBA00022450"/>
    </source>
</evidence>
<dbReference type="InterPro" id="IPR042099">
    <property type="entry name" value="ANL_N_sf"/>
</dbReference>
<dbReference type="PANTHER" id="PTHR44845">
    <property type="entry name" value="CARRIER DOMAIN-CONTAINING PROTEIN"/>
    <property type="match status" value="1"/>
</dbReference>
<dbReference type="Pfam" id="PF00501">
    <property type="entry name" value="AMP-binding"/>
    <property type="match status" value="1"/>
</dbReference>
<feature type="region of interest" description="Disordered" evidence="4">
    <location>
        <begin position="472"/>
        <end position="491"/>
    </location>
</feature>
<dbReference type="PROSITE" id="PS00455">
    <property type="entry name" value="AMP_BINDING"/>
    <property type="match status" value="1"/>
</dbReference>
<dbReference type="InterPro" id="IPR020806">
    <property type="entry name" value="PKS_PP-bd"/>
</dbReference>
<dbReference type="PRINTS" id="PR00081">
    <property type="entry name" value="GDHRDH"/>
</dbReference>
<dbReference type="Proteomes" id="UP000619479">
    <property type="component" value="Unassembled WGS sequence"/>
</dbReference>
<dbReference type="PROSITE" id="PS00012">
    <property type="entry name" value="PHOSPHOPANTETHEINE"/>
    <property type="match status" value="1"/>
</dbReference>
<dbReference type="InterPro" id="IPR002347">
    <property type="entry name" value="SDR_fam"/>
</dbReference>
<proteinExistence type="predicted"/>
<dbReference type="Pfam" id="PF13561">
    <property type="entry name" value="adh_short_C2"/>
    <property type="match status" value="1"/>
</dbReference>
<dbReference type="InterPro" id="IPR057326">
    <property type="entry name" value="KR_dom"/>
</dbReference>
<gene>
    <name evidence="6" type="ORF">Acy02nite_75000</name>
</gene>